<dbReference type="Proteomes" id="UP000821845">
    <property type="component" value="Chromosome 1"/>
</dbReference>
<proteinExistence type="predicted"/>
<keyword evidence="2" id="KW-1185">Reference proteome</keyword>
<evidence type="ECO:0000313" key="1">
    <source>
        <dbReference type="EMBL" id="KAH6948170.1"/>
    </source>
</evidence>
<evidence type="ECO:0000313" key="2">
    <source>
        <dbReference type="Proteomes" id="UP000821845"/>
    </source>
</evidence>
<sequence>MKRKSCQVCSTARGLPPRGSLSRAFRANSAYELHVLHAVKSLEPRPPVSSGQGQRYRSSAFSTSASPAMDPSTGAIPKRPRKRKVKAKLSFGSTSSGNSSLPCNMQANCSDLIAHLEKSQRDEAEEALPDLTVNTNEEVGPSTSTTTGENYQAESVHASNTLAKNCDVTKSKLVHHPSSIGRHDHISTVETPEPKALTGADVEDIMRDMRQLLLDKGPTQEQDLLDAVSPLHAEQVVQVHGTMTAFLNQHPGFAVVNEDLYSFVYYDPDGEEQWDSVSRAWDVSRARDEAITGPSTPSNNSDDQDAPVCDGGPHDQCAAISPSRPAYDSTIQGEHEEREEHALEDSGIQVTSTPRLQAVQRRKKKSKAKSQRRVSPIAEAKSTKLAHDSDVVQVEKQEPLRSSAYDVHQQRAKVGELPHALPQKSRQSAATQKKSPAMENLKPADANPQPPLPRPRPRRRRKRNQRPSPKTKPASINKRRIPPASTISQPSAEADEQSSRPSELPHTAAKPDKPPSSRKPADAPSSDTPSVLPSEEEAPKKNKLEEKLSRIARMAKNRRPDIAEKEIEKKIDQVRKSRGGLSGMTYNGIVELVLGQFEANANEMEEGEDSSVDKELFP</sequence>
<gene>
    <name evidence="1" type="ORF">HPB50_023120</name>
</gene>
<organism evidence="1 2">
    <name type="scientific">Hyalomma asiaticum</name>
    <name type="common">Tick</name>
    <dbReference type="NCBI Taxonomy" id="266040"/>
    <lineage>
        <taxon>Eukaryota</taxon>
        <taxon>Metazoa</taxon>
        <taxon>Ecdysozoa</taxon>
        <taxon>Arthropoda</taxon>
        <taxon>Chelicerata</taxon>
        <taxon>Arachnida</taxon>
        <taxon>Acari</taxon>
        <taxon>Parasitiformes</taxon>
        <taxon>Ixodida</taxon>
        <taxon>Ixodoidea</taxon>
        <taxon>Ixodidae</taxon>
        <taxon>Hyalomminae</taxon>
        <taxon>Hyalomma</taxon>
    </lineage>
</organism>
<name>A0ACB7TMA7_HYAAI</name>
<comment type="caution">
    <text evidence="1">The sequence shown here is derived from an EMBL/GenBank/DDBJ whole genome shotgun (WGS) entry which is preliminary data.</text>
</comment>
<accession>A0ACB7TMA7</accession>
<reference evidence="1" key="1">
    <citation type="submission" date="2020-05" db="EMBL/GenBank/DDBJ databases">
        <title>Large-scale comparative analyses of tick genomes elucidate their genetic diversity and vector capacities.</title>
        <authorList>
            <person name="Jia N."/>
            <person name="Wang J."/>
            <person name="Shi W."/>
            <person name="Du L."/>
            <person name="Sun Y."/>
            <person name="Zhan W."/>
            <person name="Jiang J."/>
            <person name="Wang Q."/>
            <person name="Zhang B."/>
            <person name="Ji P."/>
            <person name="Sakyi L.B."/>
            <person name="Cui X."/>
            <person name="Yuan T."/>
            <person name="Jiang B."/>
            <person name="Yang W."/>
            <person name="Lam T.T.-Y."/>
            <person name="Chang Q."/>
            <person name="Ding S."/>
            <person name="Wang X."/>
            <person name="Zhu J."/>
            <person name="Ruan X."/>
            <person name="Zhao L."/>
            <person name="Wei J."/>
            <person name="Que T."/>
            <person name="Du C."/>
            <person name="Cheng J."/>
            <person name="Dai P."/>
            <person name="Han X."/>
            <person name="Huang E."/>
            <person name="Gao Y."/>
            <person name="Liu J."/>
            <person name="Shao H."/>
            <person name="Ye R."/>
            <person name="Li L."/>
            <person name="Wei W."/>
            <person name="Wang X."/>
            <person name="Wang C."/>
            <person name="Yang T."/>
            <person name="Huo Q."/>
            <person name="Li W."/>
            <person name="Guo W."/>
            <person name="Chen H."/>
            <person name="Zhou L."/>
            <person name="Ni X."/>
            <person name="Tian J."/>
            <person name="Zhou Y."/>
            <person name="Sheng Y."/>
            <person name="Liu T."/>
            <person name="Pan Y."/>
            <person name="Xia L."/>
            <person name="Li J."/>
            <person name="Zhao F."/>
            <person name="Cao W."/>
        </authorList>
    </citation>
    <scope>NUCLEOTIDE SEQUENCE</scope>
    <source>
        <strain evidence="1">Hyas-2018</strain>
    </source>
</reference>
<dbReference type="EMBL" id="CM023481">
    <property type="protein sequence ID" value="KAH6948170.1"/>
    <property type="molecule type" value="Genomic_DNA"/>
</dbReference>
<protein>
    <submittedName>
        <fullName evidence="1">Uncharacterized protein</fullName>
    </submittedName>
</protein>